<dbReference type="InterPro" id="IPR011333">
    <property type="entry name" value="SKP1/BTB/POZ_sf"/>
</dbReference>
<dbReference type="GO" id="GO:0010114">
    <property type="term" value="P:response to red light"/>
    <property type="evidence" value="ECO:0007669"/>
    <property type="project" value="TreeGrafter"/>
</dbReference>
<name>A0AA38YR30_VITRO</name>
<dbReference type="PANTHER" id="PTHR46336:SF30">
    <property type="entry name" value="BTB_POZ DOMAIN-CONTAINING PROTEIN POB1-LIKE"/>
    <property type="match status" value="1"/>
</dbReference>
<dbReference type="PANTHER" id="PTHR46336">
    <property type="entry name" value="OS02G0260700 PROTEIN"/>
    <property type="match status" value="1"/>
</dbReference>
<comment type="function">
    <text evidence="1">May act as a substrate-specific adapter of an E3 ubiquitin-protein ligase complex (CUL3-RBX1-BTB) which mediates the ubiquitination and subsequent proteasomal degradation of target proteins.</text>
</comment>
<evidence type="ECO:0000256" key="1">
    <source>
        <dbReference type="ARBA" id="ARBA00002668"/>
    </source>
</evidence>
<evidence type="ECO:0000259" key="4">
    <source>
        <dbReference type="SMART" id="SM00875"/>
    </source>
</evidence>
<dbReference type="InterPro" id="IPR045890">
    <property type="entry name" value="POB1-like"/>
</dbReference>
<dbReference type="Pfam" id="PF07707">
    <property type="entry name" value="BACK"/>
    <property type="match status" value="1"/>
</dbReference>
<comment type="caution">
    <text evidence="5">The sequence shown here is derived from an EMBL/GenBank/DDBJ whole genome shotgun (WGS) entry which is preliminary data.</text>
</comment>
<dbReference type="EMBL" id="JARBHA010000018">
    <property type="protein sequence ID" value="KAJ9675065.1"/>
    <property type="molecule type" value="Genomic_DNA"/>
</dbReference>
<organism evidence="5 6">
    <name type="scientific">Vitis rotundifolia</name>
    <name type="common">Muscadine grape</name>
    <dbReference type="NCBI Taxonomy" id="103349"/>
    <lineage>
        <taxon>Eukaryota</taxon>
        <taxon>Viridiplantae</taxon>
        <taxon>Streptophyta</taxon>
        <taxon>Embryophyta</taxon>
        <taxon>Tracheophyta</taxon>
        <taxon>Spermatophyta</taxon>
        <taxon>Magnoliopsida</taxon>
        <taxon>eudicotyledons</taxon>
        <taxon>Gunneridae</taxon>
        <taxon>Pentapetalae</taxon>
        <taxon>rosids</taxon>
        <taxon>Vitales</taxon>
        <taxon>Vitaceae</taxon>
        <taxon>Viteae</taxon>
        <taxon>Vitis</taxon>
    </lineage>
</organism>
<dbReference type="Gene3D" id="1.25.40.420">
    <property type="match status" value="1"/>
</dbReference>
<dbReference type="Proteomes" id="UP001168098">
    <property type="component" value="Unassembled WGS sequence"/>
</dbReference>
<dbReference type="AlphaFoldDB" id="A0AA38YR30"/>
<proteinExistence type="predicted"/>
<dbReference type="FunFam" id="1.25.40.420:FF:000008">
    <property type="entry name" value="BTB/POZ domain-containing protein POB1"/>
    <property type="match status" value="1"/>
</dbReference>
<dbReference type="InterPro" id="IPR011705">
    <property type="entry name" value="BACK"/>
</dbReference>
<feature type="domain" description="BACK" evidence="4">
    <location>
        <begin position="151"/>
        <end position="253"/>
    </location>
</feature>
<keyword evidence="3" id="KW-0833">Ubl conjugation pathway</keyword>
<keyword evidence="6" id="KW-1185">Reference proteome</keyword>
<sequence length="332" mass="38267">MIDQNQGTAKIFESQAWHLLCNTQQPLHSCQSYLLNLHLYPHFLPCHQPVGPPICWRQLHLSILSLQAWRESEQRHVTLRTHASEEAAQMDLLNFMYSYTLSTTTPTALLDVLMAADKFEVASRMRHCSRMLRNLPMTCESALLYLDLPSSVLMAEAVQPLTDAAKRFLAARYKDVTKFQEEVLNLLLAGIEVVLSSDDLQVASEDAVYDFVLKWARIHYPKLEDRREILGSRLGCLIRFPYMTCRKLNEVLTCNDFDTELASKVASYRQRSLAAEKANSSYCRFVERAYKYRPVKVVEFELPRQQCVGYLVSSRQPVKDYIDSAVRHVLLR</sequence>
<accession>A0AA38YR30</accession>
<dbReference type="GO" id="GO:0005634">
    <property type="term" value="C:nucleus"/>
    <property type="evidence" value="ECO:0007669"/>
    <property type="project" value="TreeGrafter"/>
</dbReference>
<gene>
    <name evidence="5" type="ORF">PVL29_024139</name>
</gene>
<protein>
    <recommendedName>
        <fullName evidence="4">BACK domain-containing protein</fullName>
    </recommendedName>
</protein>
<evidence type="ECO:0000256" key="3">
    <source>
        <dbReference type="ARBA" id="ARBA00022786"/>
    </source>
</evidence>
<dbReference type="SMART" id="SM00875">
    <property type="entry name" value="BACK"/>
    <property type="match status" value="1"/>
</dbReference>
<evidence type="ECO:0000313" key="6">
    <source>
        <dbReference type="Proteomes" id="UP001168098"/>
    </source>
</evidence>
<dbReference type="Pfam" id="PF21536">
    <property type="entry name" value="BTB_KLHL33"/>
    <property type="match status" value="1"/>
</dbReference>
<evidence type="ECO:0000313" key="5">
    <source>
        <dbReference type="EMBL" id="KAJ9675065.1"/>
    </source>
</evidence>
<comment type="pathway">
    <text evidence="2">Protein modification; protein ubiquitination.</text>
</comment>
<reference evidence="5 6" key="1">
    <citation type="journal article" date="2023" name="BMC Biotechnol.">
        <title>Vitis rotundifolia cv Carlos genome sequencing.</title>
        <authorList>
            <person name="Huff M."/>
            <person name="Hulse-Kemp A."/>
            <person name="Scheffler B."/>
            <person name="Youngblood R."/>
            <person name="Simpson S."/>
            <person name="Babiker E."/>
            <person name="Staton M."/>
        </authorList>
    </citation>
    <scope>NUCLEOTIDE SEQUENCE [LARGE SCALE GENOMIC DNA]</scope>
    <source>
        <tissue evidence="5">Leaf</tissue>
    </source>
</reference>
<evidence type="ECO:0000256" key="2">
    <source>
        <dbReference type="ARBA" id="ARBA00004906"/>
    </source>
</evidence>
<dbReference type="Gene3D" id="3.30.710.10">
    <property type="entry name" value="Potassium Channel Kv1.1, Chain A"/>
    <property type="match status" value="1"/>
</dbReference>